<name>A0A8X9A8L5_SALSN</name>
<dbReference type="EMBL" id="PNBA02000003">
    <property type="protein sequence ID" value="KAG6430784.1"/>
    <property type="molecule type" value="Genomic_DNA"/>
</dbReference>
<accession>A0A8X9A8L5</accession>
<dbReference type="PANTHER" id="PTHR48453">
    <property type="entry name" value="CCHC-TYPE DOMAIN-CONTAINING PROTEIN"/>
    <property type="match status" value="1"/>
</dbReference>
<comment type="caution">
    <text evidence="2">The sequence shown here is derived from an EMBL/GenBank/DDBJ whole genome shotgun (WGS) entry which is preliminary data.</text>
</comment>
<reference evidence="2" key="2">
    <citation type="submission" date="2020-08" db="EMBL/GenBank/DDBJ databases">
        <title>Plant Genome Project.</title>
        <authorList>
            <person name="Zhang R.-G."/>
        </authorList>
    </citation>
    <scope>NUCLEOTIDE SEQUENCE</scope>
    <source>
        <strain evidence="2">Huo1</strain>
        <tissue evidence="2">Leaf</tissue>
    </source>
</reference>
<proteinExistence type="predicted"/>
<evidence type="ECO:0000313" key="2">
    <source>
        <dbReference type="EMBL" id="KAG6430784.1"/>
    </source>
</evidence>
<sequence>MFKCAGDESSSSDCGEYRGASSVSEEPSSPRSEIQYFPVSDLLISGQFSREMMVNMLYLELAQRKLIISRHNMNRAILLQENLYALCGNYGEYICNETDDDICSMECKAQLLQRIKFQKVLLSLGPQSEQLQVAPLSTHRCTLEVPESGGDTWDHDRHRWSKKISWLCTYEWLLWYKTDPIQHREIFLICTEGPCVHNLLSFSVKFSSAVLTLLIADHLSEHITENQIHQQFYSYKLNCLVKCCKSTCLVTSIKDLLACHYCFDKAFDKFYDMYSATCTNNSLVINSLSALNFPETGEGNLLDYQSLGILSAVKITLSGLHRMNCLNANVEDNAYILKNKNVRDKKCAQLRDFMF</sequence>
<reference evidence="2" key="1">
    <citation type="submission" date="2018-01" db="EMBL/GenBank/DDBJ databases">
        <authorList>
            <person name="Mao J.F."/>
        </authorList>
    </citation>
    <scope>NUCLEOTIDE SEQUENCE</scope>
    <source>
        <strain evidence="2">Huo1</strain>
        <tissue evidence="2">Leaf</tissue>
    </source>
</reference>
<organism evidence="2">
    <name type="scientific">Salvia splendens</name>
    <name type="common">Scarlet sage</name>
    <dbReference type="NCBI Taxonomy" id="180675"/>
    <lineage>
        <taxon>Eukaryota</taxon>
        <taxon>Viridiplantae</taxon>
        <taxon>Streptophyta</taxon>
        <taxon>Embryophyta</taxon>
        <taxon>Tracheophyta</taxon>
        <taxon>Spermatophyta</taxon>
        <taxon>Magnoliopsida</taxon>
        <taxon>eudicotyledons</taxon>
        <taxon>Gunneridae</taxon>
        <taxon>Pentapetalae</taxon>
        <taxon>asterids</taxon>
        <taxon>lamiids</taxon>
        <taxon>Lamiales</taxon>
        <taxon>Lamiaceae</taxon>
        <taxon>Nepetoideae</taxon>
        <taxon>Mentheae</taxon>
        <taxon>Salviinae</taxon>
        <taxon>Salvia</taxon>
        <taxon>Salvia subgen. Calosphace</taxon>
        <taxon>core Calosphace</taxon>
    </lineage>
</organism>
<keyword evidence="3" id="KW-1185">Reference proteome</keyword>
<feature type="region of interest" description="Disordered" evidence="1">
    <location>
        <begin position="1"/>
        <end position="31"/>
    </location>
</feature>
<dbReference type="Proteomes" id="UP000298416">
    <property type="component" value="Unassembled WGS sequence"/>
</dbReference>
<protein>
    <submittedName>
        <fullName evidence="2">Uncharacterized protein</fullName>
    </submittedName>
</protein>
<dbReference type="AlphaFoldDB" id="A0A8X9A8L5"/>
<evidence type="ECO:0000256" key="1">
    <source>
        <dbReference type="SAM" id="MobiDB-lite"/>
    </source>
</evidence>
<gene>
    <name evidence="2" type="ORF">SASPL_108857</name>
</gene>
<dbReference type="PANTHER" id="PTHR48453:SF1">
    <property type="entry name" value="CCHC-TYPE DOMAIN-CONTAINING PROTEIN"/>
    <property type="match status" value="1"/>
</dbReference>
<evidence type="ECO:0000313" key="3">
    <source>
        <dbReference type="Proteomes" id="UP000298416"/>
    </source>
</evidence>
<dbReference type="Gene3D" id="3.30.60.220">
    <property type="match status" value="1"/>
</dbReference>
<feature type="compositionally biased region" description="Low complexity" evidence="1">
    <location>
        <begin position="21"/>
        <end position="31"/>
    </location>
</feature>